<accession>A0A4R6DQU3</accession>
<dbReference type="Pfam" id="PF17152">
    <property type="entry name" value="CHASE8"/>
    <property type="match status" value="1"/>
</dbReference>
<keyword evidence="1" id="KW-0812">Transmembrane</keyword>
<dbReference type="GO" id="GO:0007165">
    <property type="term" value="P:signal transduction"/>
    <property type="evidence" value="ECO:0007669"/>
    <property type="project" value="InterPro"/>
</dbReference>
<evidence type="ECO:0000313" key="5">
    <source>
        <dbReference type="Proteomes" id="UP000295129"/>
    </source>
</evidence>
<keyword evidence="5" id="KW-1185">Reference proteome</keyword>
<evidence type="ECO:0000256" key="1">
    <source>
        <dbReference type="SAM" id="Phobius"/>
    </source>
</evidence>
<dbReference type="SUPFAM" id="SSF55073">
    <property type="entry name" value="Nucleotide cyclase"/>
    <property type="match status" value="1"/>
</dbReference>
<dbReference type="PANTHER" id="PTHR46663:SF2">
    <property type="entry name" value="GGDEF DOMAIN-CONTAINING PROTEIN"/>
    <property type="match status" value="1"/>
</dbReference>
<dbReference type="InterPro" id="IPR029787">
    <property type="entry name" value="Nucleotide_cyclase"/>
</dbReference>
<dbReference type="AlphaFoldDB" id="A0A4R6DQU3"/>
<dbReference type="NCBIfam" id="TIGR00254">
    <property type="entry name" value="GGDEF"/>
    <property type="match status" value="1"/>
</dbReference>
<feature type="domain" description="GGDEF" evidence="3">
    <location>
        <begin position="282"/>
        <end position="416"/>
    </location>
</feature>
<dbReference type="InterPro" id="IPR052163">
    <property type="entry name" value="DGC-Regulatory_Protein"/>
</dbReference>
<dbReference type="RefSeq" id="WP_133594252.1">
    <property type="nucleotide sequence ID" value="NZ_SNVV01000020.1"/>
</dbReference>
<dbReference type="InterPro" id="IPR043128">
    <property type="entry name" value="Rev_trsase/Diguanyl_cyclase"/>
</dbReference>
<protein>
    <submittedName>
        <fullName evidence="4">Diguanylate cyclase (GGDEF)-like protein</fullName>
    </submittedName>
</protein>
<dbReference type="FunFam" id="3.30.70.270:FF:000001">
    <property type="entry name" value="Diguanylate cyclase domain protein"/>
    <property type="match status" value="1"/>
</dbReference>
<feature type="transmembrane region" description="Helical" evidence="1">
    <location>
        <begin position="151"/>
        <end position="170"/>
    </location>
</feature>
<dbReference type="OrthoDB" id="9812260at2"/>
<dbReference type="Gene3D" id="3.30.70.270">
    <property type="match status" value="1"/>
</dbReference>
<dbReference type="InterPro" id="IPR003660">
    <property type="entry name" value="HAMP_dom"/>
</dbReference>
<feature type="transmembrane region" description="Helical" evidence="1">
    <location>
        <begin position="20"/>
        <end position="42"/>
    </location>
</feature>
<organism evidence="4 5">
    <name type="scientific">Azoarcus indigens</name>
    <dbReference type="NCBI Taxonomy" id="29545"/>
    <lineage>
        <taxon>Bacteria</taxon>
        <taxon>Pseudomonadati</taxon>
        <taxon>Pseudomonadota</taxon>
        <taxon>Betaproteobacteria</taxon>
        <taxon>Rhodocyclales</taxon>
        <taxon>Zoogloeaceae</taxon>
        <taxon>Azoarcus</taxon>
    </lineage>
</organism>
<name>A0A4R6DQU3_9RHOO</name>
<dbReference type="EMBL" id="SNVV01000020">
    <property type="protein sequence ID" value="TDN47421.1"/>
    <property type="molecule type" value="Genomic_DNA"/>
</dbReference>
<feature type="domain" description="HAMP" evidence="2">
    <location>
        <begin position="179"/>
        <end position="232"/>
    </location>
</feature>
<dbReference type="InterPro" id="IPR033417">
    <property type="entry name" value="CHASE8"/>
</dbReference>
<keyword evidence="1" id="KW-1133">Transmembrane helix</keyword>
<evidence type="ECO:0000259" key="2">
    <source>
        <dbReference type="PROSITE" id="PS50885"/>
    </source>
</evidence>
<dbReference type="Proteomes" id="UP000295129">
    <property type="component" value="Unassembled WGS sequence"/>
</dbReference>
<dbReference type="PROSITE" id="PS50885">
    <property type="entry name" value="HAMP"/>
    <property type="match status" value="1"/>
</dbReference>
<dbReference type="PANTHER" id="PTHR46663">
    <property type="entry name" value="DIGUANYLATE CYCLASE DGCT-RELATED"/>
    <property type="match status" value="1"/>
</dbReference>
<dbReference type="SMART" id="SM00267">
    <property type="entry name" value="GGDEF"/>
    <property type="match status" value="1"/>
</dbReference>
<reference evidence="4 5" key="1">
    <citation type="submission" date="2019-03" db="EMBL/GenBank/DDBJ databases">
        <title>Genomic Encyclopedia of Type Strains, Phase IV (KMG-IV): sequencing the most valuable type-strain genomes for metagenomic binning, comparative biology and taxonomic classification.</title>
        <authorList>
            <person name="Goeker M."/>
        </authorList>
    </citation>
    <scope>NUCLEOTIDE SEQUENCE [LARGE SCALE GENOMIC DNA]</scope>
    <source>
        <strain evidence="4 5">DSM 12121</strain>
    </source>
</reference>
<dbReference type="InterPro" id="IPR000160">
    <property type="entry name" value="GGDEF_dom"/>
</dbReference>
<dbReference type="PROSITE" id="PS50887">
    <property type="entry name" value="GGDEF"/>
    <property type="match status" value="1"/>
</dbReference>
<evidence type="ECO:0000259" key="3">
    <source>
        <dbReference type="PROSITE" id="PS50887"/>
    </source>
</evidence>
<proteinExistence type="predicted"/>
<dbReference type="GO" id="GO:0003824">
    <property type="term" value="F:catalytic activity"/>
    <property type="evidence" value="ECO:0007669"/>
    <property type="project" value="UniProtKB-ARBA"/>
</dbReference>
<dbReference type="CDD" id="cd01949">
    <property type="entry name" value="GGDEF"/>
    <property type="match status" value="1"/>
</dbReference>
<dbReference type="GO" id="GO:0016020">
    <property type="term" value="C:membrane"/>
    <property type="evidence" value="ECO:0007669"/>
    <property type="project" value="InterPro"/>
</dbReference>
<evidence type="ECO:0000313" key="4">
    <source>
        <dbReference type="EMBL" id="TDN47421.1"/>
    </source>
</evidence>
<sequence length="424" mass="45523">MNPPSTPRGTLFQALRRTYFGSALLALLIAALALAAAAFFTLRAQHTANLALVARTIAYSSEAAVMFADAATAREILQQIGQREHLVEARILLPDGSELARYEQQGAALENFSALIGRLAVPERITAEIAQEQKVLGQVALRGSGGVFAGFFLKAVAAGLVGLALALFTARDLARRLEQKLVAELDALSSLAHAARMNKDFARRLPHFEVAEFDELGKDFNALFDEIQARNAELVARQASLEEANASLSHLALHDSLTGLANRAYFGERLEQAVAEARRNGSQVGVLYLDSDRFKEINDGHGHAAGDSLLMEIARRLRTAVRDSDLVARLGGDEFAVLLTPLRGLEDASRVAEKILATVATPVALRPGVEVLPGLSIGIAAYPQHAGSGETLLRAADHAMYLAKRNGRGHYRIAPTEAANRANS</sequence>
<keyword evidence="1" id="KW-0472">Membrane</keyword>
<comment type="caution">
    <text evidence="4">The sequence shown here is derived from an EMBL/GenBank/DDBJ whole genome shotgun (WGS) entry which is preliminary data.</text>
</comment>
<gene>
    <name evidence="4" type="ORF">C7389_12088</name>
</gene>
<dbReference type="Pfam" id="PF00990">
    <property type="entry name" value="GGDEF"/>
    <property type="match status" value="1"/>
</dbReference>